<evidence type="ECO:0000313" key="2">
    <source>
        <dbReference type="EMBL" id="CDI78966.1"/>
    </source>
</evidence>
<gene>
    <name evidence="2" type="ORF">EAH_00009120</name>
</gene>
<dbReference type="SUPFAM" id="SSF54791">
    <property type="entry name" value="Eukaryotic type KH-domain (KH-domain type I)"/>
    <property type="match status" value="1"/>
</dbReference>
<feature type="compositionally biased region" description="Low complexity" evidence="1">
    <location>
        <begin position="677"/>
        <end position="710"/>
    </location>
</feature>
<feature type="compositionally biased region" description="Polar residues" evidence="1">
    <location>
        <begin position="238"/>
        <end position="252"/>
    </location>
</feature>
<feature type="region of interest" description="Disordered" evidence="1">
    <location>
        <begin position="677"/>
        <end position="737"/>
    </location>
</feature>
<feature type="compositionally biased region" description="Gly residues" evidence="1">
    <location>
        <begin position="201"/>
        <end position="212"/>
    </location>
</feature>
<protein>
    <recommendedName>
        <fullName evidence="4">KH domain-containing protein</fullName>
    </recommendedName>
</protein>
<evidence type="ECO:0000256" key="1">
    <source>
        <dbReference type="SAM" id="MobiDB-lite"/>
    </source>
</evidence>
<dbReference type="OrthoDB" id="333608at2759"/>
<feature type="compositionally biased region" description="Pro residues" evidence="1">
    <location>
        <begin position="26"/>
        <end position="52"/>
    </location>
</feature>
<evidence type="ECO:0008006" key="4">
    <source>
        <dbReference type="Google" id="ProtNLM"/>
    </source>
</evidence>
<proteinExistence type="predicted"/>
<feature type="compositionally biased region" description="Low complexity" evidence="1">
    <location>
        <begin position="173"/>
        <end position="182"/>
    </location>
</feature>
<feature type="compositionally biased region" description="Basic and acidic residues" evidence="1">
    <location>
        <begin position="257"/>
        <end position="267"/>
    </location>
</feature>
<feature type="region of interest" description="Disordered" evidence="1">
    <location>
        <begin position="1"/>
        <end position="55"/>
    </location>
</feature>
<feature type="compositionally biased region" description="Basic and acidic residues" evidence="1">
    <location>
        <begin position="183"/>
        <end position="196"/>
    </location>
</feature>
<dbReference type="RefSeq" id="XP_013250863.1">
    <property type="nucleotide sequence ID" value="XM_013395409.1"/>
</dbReference>
<organism evidence="2 3">
    <name type="scientific">Eimeria acervulina</name>
    <name type="common">Coccidian parasite</name>
    <dbReference type="NCBI Taxonomy" id="5801"/>
    <lineage>
        <taxon>Eukaryota</taxon>
        <taxon>Sar</taxon>
        <taxon>Alveolata</taxon>
        <taxon>Apicomplexa</taxon>
        <taxon>Conoidasida</taxon>
        <taxon>Coccidia</taxon>
        <taxon>Eucoccidiorida</taxon>
        <taxon>Eimeriorina</taxon>
        <taxon>Eimeriidae</taxon>
        <taxon>Eimeria</taxon>
    </lineage>
</organism>
<keyword evidence="3" id="KW-1185">Reference proteome</keyword>
<feature type="compositionally biased region" description="Gly residues" evidence="1">
    <location>
        <begin position="352"/>
        <end position="363"/>
    </location>
</feature>
<feature type="compositionally biased region" description="Pro residues" evidence="1">
    <location>
        <begin position="1"/>
        <end position="13"/>
    </location>
</feature>
<dbReference type="GO" id="GO:0003723">
    <property type="term" value="F:RNA binding"/>
    <property type="evidence" value="ECO:0007669"/>
    <property type="project" value="InterPro"/>
</dbReference>
<accession>U6GFD0</accession>
<dbReference type="GeneID" id="25268982"/>
<reference evidence="2" key="2">
    <citation type="submission" date="2013-10" db="EMBL/GenBank/DDBJ databases">
        <authorList>
            <person name="Aslett M."/>
        </authorList>
    </citation>
    <scope>NUCLEOTIDE SEQUENCE [LARGE SCALE GENOMIC DNA]</scope>
    <source>
        <strain evidence="2">Houghton</strain>
    </source>
</reference>
<dbReference type="EMBL" id="HG670945">
    <property type="protein sequence ID" value="CDI78966.1"/>
    <property type="molecule type" value="Genomic_DNA"/>
</dbReference>
<feature type="compositionally biased region" description="Low complexity" evidence="1">
    <location>
        <begin position="306"/>
        <end position="329"/>
    </location>
</feature>
<feature type="compositionally biased region" description="Low complexity" evidence="1">
    <location>
        <begin position="629"/>
        <end position="652"/>
    </location>
</feature>
<reference evidence="2" key="1">
    <citation type="submission" date="2013-10" db="EMBL/GenBank/DDBJ databases">
        <title>Genomic analysis of the causative agents of coccidiosis in chickens.</title>
        <authorList>
            <person name="Reid A.J."/>
            <person name="Blake D."/>
            <person name="Billington K."/>
            <person name="Browne H."/>
            <person name="Dunn M."/>
            <person name="Hung S."/>
            <person name="Kawahara F."/>
            <person name="Miranda-Saavedra D."/>
            <person name="Mourier T."/>
            <person name="Nagra H."/>
            <person name="Otto T.D."/>
            <person name="Rawlings N."/>
            <person name="Sanchez A."/>
            <person name="Sanders M."/>
            <person name="Subramaniam C."/>
            <person name="Tay Y."/>
            <person name="Dear P."/>
            <person name="Doerig C."/>
            <person name="Gruber A."/>
            <person name="Parkinson J."/>
            <person name="Shirley M."/>
            <person name="Wan K.L."/>
            <person name="Berriman M."/>
            <person name="Tomley F."/>
            <person name="Pain A."/>
        </authorList>
    </citation>
    <scope>NUCLEOTIDE SEQUENCE [LARGE SCALE GENOMIC DNA]</scope>
    <source>
        <strain evidence="2">Houghton</strain>
    </source>
</reference>
<dbReference type="OMA" id="RDNQPLH"/>
<evidence type="ECO:0000313" key="3">
    <source>
        <dbReference type="Proteomes" id="UP000018050"/>
    </source>
</evidence>
<feature type="compositionally biased region" description="Low complexity" evidence="1">
    <location>
        <begin position="386"/>
        <end position="406"/>
    </location>
</feature>
<feature type="region of interest" description="Disordered" evidence="1">
    <location>
        <begin position="106"/>
        <end position="410"/>
    </location>
</feature>
<feature type="compositionally biased region" description="Low complexity" evidence="1">
    <location>
        <begin position="559"/>
        <end position="590"/>
    </location>
</feature>
<dbReference type="Gene3D" id="3.30.1370.10">
    <property type="entry name" value="K Homology domain, type 1"/>
    <property type="match status" value="1"/>
</dbReference>
<name>U6GFD0_EIMAC</name>
<sequence>MHPPEPRGPGGPPDPRELPAAHTGPGPTPGPPVPPAPPGGPPGAPPGPPPHLMFPHSPLMMPPGIPLPMGGVPPALLPGALALHHAAVAGAAAGAAAAAEEARMAQERSFANAGGHGAHDGGPPMPPGGPHGGLPERGSSRGAGSRGPPGKRHYGERTGGTWRRLPREERLNRMQMQQQQQRGRSDWRGGSSRDRSSGGSRWRGGGPPGEGLGAPMKRSRAALKGPRGPSGAPDGLSGASSDSELSLMSVASQDQDQQQRERERGGEQQEEEQQERRSLSVEVLQQHGGGPLASAEGIRGALTPMSSLSGSESDLSISAASASPEKGAPSGVGGPPPEGFGGPPEGFRGPPGLMGDGGVGRGELGSVCMQEEEEVRRSERRRRRSASNNNTTTTNNNSSSSSSNSRSSRRGGGQFLFDLWVPTTFHPGGREAAKVLLGVRGSMHKELQKAAGAHVQIYGKELKRNTNKHEYDAFRDNQPLHLVVSTDRHRNPNPSPQEQLQIVRRLQHMLECLVRDSWPATASFPPPSFYDKQQCLGPSTGPLVEVNPLDGSCRLRSDAPAAPTAAPAATAPTQQQQQQQQQPLGANQQQENRSLTELETGAGGTFRGPPHGNDAAATRGPLGGPPAPGTLQGAPLGAAAADTRSTDAATGTPNSFSHNAAAGGGAATAPAAAAAAAPTAPGLQQPLGIPQQQQLQQQLQQQMQQQQQQQNEDASGRTSPRAPWEQPENCLSPNTGHTGVRFQGDPLLLLDLPPSLCLLLLTLQAPLLGVIH</sequence>
<dbReference type="Proteomes" id="UP000018050">
    <property type="component" value="Unassembled WGS sequence"/>
</dbReference>
<feature type="region of interest" description="Disordered" evidence="1">
    <location>
        <begin position="547"/>
        <end position="664"/>
    </location>
</feature>
<dbReference type="InterPro" id="IPR036612">
    <property type="entry name" value="KH_dom_type_1_sf"/>
</dbReference>
<dbReference type="VEuPathDB" id="ToxoDB:EAH_00009120"/>
<dbReference type="AlphaFoldDB" id="U6GFD0"/>
<feature type="compositionally biased region" description="Low complexity" evidence="1">
    <location>
        <begin position="136"/>
        <end position="148"/>
    </location>
</feature>